<dbReference type="InterPro" id="IPR005467">
    <property type="entry name" value="His_kinase_dom"/>
</dbReference>
<keyword evidence="10 12" id="KW-0472">Membrane</keyword>
<feature type="transmembrane region" description="Helical" evidence="12">
    <location>
        <begin position="37"/>
        <end position="58"/>
    </location>
</feature>
<organism evidence="14 15">
    <name type="scientific">Collinsella aerofaciens</name>
    <dbReference type="NCBI Taxonomy" id="74426"/>
    <lineage>
        <taxon>Bacteria</taxon>
        <taxon>Bacillati</taxon>
        <taxon>Actinomycetota</taxon>
        <taxon>Coriobacteriia</taxon>
        <taxon>Coriobacteriales</taxon>
        <taxon>Coriobacteriaceae</taxon>
        <taxon>Collinsella</taxon>
    </lineage>
</organism>
<evidence type="ECO:0000256" key="12">
    <source>
        <dbReference type="SAM" id="Phobius"/>
    </source>
</evidence>
<evidence type="ECO:0000256" key="8">
    <source>
        <dbReference type="ARBA" id="ARBA00022989"/>
    </source>
</evidence>
<dbReference type="SMART" id="SM00387">
    <property type="entry name" value="HATPase_c"/>
    <property type="match status" value="1"/>
</dbReference>
<proteinExistence type="predicted"/>
<dbReference type="InterPro" id="IPR036890">
    <property type="entry name" value="HATPase_C_sf"/>
</dbReference>
<keyword evidence="7 14" id="KW-0418">Kinase</keyword>
<gene>
    <name evidence="14" type="primary">graS</name>
    <name evidence="14" type="ORF">CKJAJONC_00746</name>
</gene>
<dbReference type="EMBL" id="CABWIF010000055">
    <property type="protein sequence ID" value="VWM03496.1"/>
    <property type="molecule type" value="Genomic_DNA"/>
</dbReference>
<dbReference type="EC" id="2.7.13.3" evidence="3"/>
<keyword evidence="6 12" id="KW-0812">Transmembrane</keyword>
<dbReference type="RefSeq" id="WP_152068456.1">
    <property type="nucleotide sequence ID" value="NZ_CABWIF010000055.1"/>
</dbReference>
<evidence type="ECO:0000256" key="1">
    <source>
        <dbReference type="ARBA" id="ARBA00000085"/>
    </source>
</evidence>
<keyword evidence="9" id="KW-0902">Two-component regulatory system</keyword>
<dbReference type="AlphaFoldDB" id="A0A5K1JF83"/>
<dbReference type="GO" id="GO:0016036">
    <property type="term" value="P:cellular response to phosphate starvation"/>
    <property type="evidence" value="ECO:0007669"/>
    <property type="project" value="TreeGrafter"/>
</dbReference>
<dbReference type="SUPFAM" id="SSF55874">
    <property type="entry name" value="ATPase domain of HSP90 chaperone/DNA topoisomerase II/histidine kinase"/>
    <property type="match status" value="1"/>
</dbReference>
<comment type="catalytic activity">
    <reaction evidence="1">
        <text>ATP + protein L-histidine = ADP + protein N-phospho-L-histidine.</text>
        <dbReference type="EC" id="2.7.13.3"/>
    </reaction>
</comment>
<dbReference type="GO" id="GO:0000155">
    <property type="term" value="F:phosphorelay sensor kinase activity"/>
    <property type="evidence" value="ECO:0007669"/>
    <property type="project" value="TreeGrafter"/>
</dbReference>
<evidence type="ECO:0000256" key="7">
    <source>
        <dbReference type="ARBA" id="ARBA00022777"/>
    </source>
</evidence>
<dbReference type="Proteomes" id="UP000368032">
    <property type="component" value="Unassembled WGS sequence"/>
</dbReference>
<dbReference type="InterPro" id="IPR004358">
    <property type="entry name" value="Sig_transdc_His_kin-like_C"/>
</dbReference>
<dbReference type="PROSITE" id="PS50109">
    <property type="entry name" value="HIS_KIN"/>
    <property type="match status" value="1"/>
</dbReference>
<evidence type="ECO:0000256" key="5">
    <source>
        <dbReference type="ARBA" id="ARBA00022679"/>
    </source>
</evidence>
<dbReference type="Pfam" id="PF02518">
    <property type="entry name" value="HATPase_c"/>
    <property type="match status" value="1"/>
</dbReference>
<evidence type="ECO:0000256" key="3">
    <source>
        <dbReference type="ARBA" id="ARBA00012438"/>
    </source>
</evidence>
<protein>
    <recommendedName>
        <fullName evidence="11">Sensor-like histidine kinase SenX3</fullName>
        <ecNumber evidence="3">2.7.13.3</ecNumber>
    </recommendedName>
</protein>
<dbReference type="PRINTS" id="PR00344">
    <property type="entry name" value="BCTRLSENSOR"/>
</dbReference>
<dbReference type="InterPro" id="IPR050351">
    <property type="entry name" value="BphY/WalK/GraS-like"/>
</dbReference>
<dbReference type="PANTHER" id="PTHR45453:SF2">
    <property type="entry name" value="HISTIDINE KINASE"/>
    <property type="match status" value="1"/>
</dbReference>
<evidence type="ECO:0000256" key="10">
    <source>
        <dbReference type="ARBA" id="ARBA00023136"/>
    </source>
</evidence>
<sequence length="347" mass="38583">MSFGKFFKDALLPVAVWTCGVLLSCFVLTVAGASTSIVVVAVGVSFIFGMLGIVVEYARRRRFLRQLERAAEELESPAWVQEMVQCPTYAEGELEYEVLRRVGKAACDEVAEGRRQTDDYRDYIESWVHEAKLPLAAAHLILENLDGSEDDLSRVDDLGRELARVERYIDQALYYARSEVVERDYLIRRWDLKTLVTGAIKANARELIAAHVAPVCENLDFEVFTDEKWLEFILGQLIQNSIKYACEDGAKIVFSGALLDEGLASERIELTVADNGCGVSAADLPRVFEKGFTGDNGRTTKRATGIGLYLVARLCSKMGIDVTAASDSGEGFVVTFAFSTNKFQYFE</sequence>
<evidence type="ECO:0000259" key="13">
    <source>
        <dbReference type="PROSITE" id="PS50109"/>
    </source>
</evidence>
<name>A0A5K1JF83_9ACTN</name>
<accession>A0A5K1JF83</accession>
<evidence type="ECO:0000313" key="15">
    <source>
        <dbReference type="Proteomes" id="UP000368032"/>
    </source>
</evidence>
<evidence type="ECO:0000256" key="11">
    <source>
        <dbReference type="ARBA" id="ARBA00039401"/>
    </source>
</evidence>
<comment type="subcellular location">
    <subcellularLocation>
        <location evidence="2">Cell membrane</location>
        <topology evidence="2">Multi-pass membrane protein</topology>
    </subcellularLocation>
</comment>
<dbReference type="InterPro" id="IPR003594">
    <property type="entry name" value="HATPase_dom"/>
</dbReference>
<keyword evidence="8 12" id="KW-1133">Transmembrane helix</keyword>
<dbReference type="GO" id="GO:0004721">
    <property type="term" value="F:phosphoprotein phosphatase activity"/>
    <property type="evidence" value="ECO:0007669"/>
    <property type="project" value="TreeGrafter"/>
</dbReference>
<dbReference type="Gene3D" id="3.30.565.10">
    <property type="entry name" value="Histidine kinase-like ATPase, C-terminal domain"/>
    <property type="match status" value="1"/>
</dbReference>
<feature type="domain" description="Histidine kinase" evidence="13">
    <location>
        <begin position="126"/>
        <end position="342"/>
    </location>
</feature>
<keyword evidence="4" id="KW-1003">Cell membrane</keyword>
<evidence type="ECO:0000256" key="6">
    <source>
        <dbReference type="ARBA" id="ARBA00022692"/>
    </source>
</evidence>
<keyword evidence="5 14" id="KW-0808">Transferase</keyword>
<dbReference type="PROSITE" id="PS51257">
    <property type="entry name" value="PROKAR_LIPOPROTEIN"/>
    <property type="match status" value="1"/>
</dbReference>
<evidence type="ECO:0000256" key="9">
    <source>
        <dbReference type="ARBA" id="ARBA00023012"/>
    </source>
</evidence>
<reference evidence="14 15" key="1">
    <citation type="submission" date="2019-10" db="EMBL/GenBank/DDBJ databases">
        <authorList>
            <person name="Wolf R A."/>
        </authorList>
    </citation>
    <scope>NUCLEOTIDE SEQUENCE [LARGE SCALE GENOMIC DNA]</scope>
    <source>
        <strain evidence="14">Collinsella_aerofaciens_DSM_13712</strain>
    </source>
</reference>
<evidence type="ECO:0000256" key="4">
    <source>
        <dbReference type="ARBA" id="ARBA00022475"/>
    </source>
</evidence>
<feature type="transmembrane region" description="Helical" evidence="12">
    <location>
        <begin position="12"/>
        <end position="31"/>
    </location>
</feature>
<evidence type="ECO:0000256" key="2">
    <source>
        <dbReference type="ARBA" id="ARBA00004651"/>
    </source>
</evidence>
<evidence type="ECO:0000313" key="14">
    <source>
        <dbReference type="EMBL" id="VWM03496.1"/>
    </source>
</evidence>
<dbReference type="GO" id="GO:0005886">
    <property type="term" value="C:plasma membrane"/>
    <property type="evidence" value="ECO:0007669"/>
    <property type="project" value="UniProtKB-SubCell"/>
</dbReference>
<dbReference type="PANTHER" id="PTHR45453">
    <property type="entry name" value="PHOSPHATE REGULON SENSOR PROTEIN PHOR"/>
    <property type="match status" value="1"/>
</dbReference>